<feature type="compositionally biased region" description="Polar residues" evidence="5">
    <location>
        <begin position="249"/>
        <end position="277"/>
    </location>
</feature>
<dbReference type="PROSITE" id="PS50188">
    <property type="entry name" value="B302_SPRY"/>
    <property type="match status" value="1"/>
</dbReference>
<feature type="region of interest" description="Disordered" evidence="5">
    <location>
        <begin position="296"/>
        <end position="335"/>
    </location>
</feature>
<protein>
    <submittedName>
        <fullName evidence="8">Putative Heterogeneous nuclear ribonucleoprotein U protein 1</fullName>
    </submittedName>
</protein>
<dbReference type="SUPFAM" id="SSF68906">
    <property type="entry name" value="SAP domain"/>
    <property type="match status" value="1"/>
</dbReference>
<feature type="region of interest" description="Disordered" evidence="5">
    <location>
        <begin position="240"/>
        <end position="282"/>
    </location>
</feature>
<dbReference type="PANTHER" id="PTHR12381">
    <property type="entry name" value="HETEROGENEOUS NUCLEAR RIBONUCLEOPROTEIN U FAMILY MEMBER"/>
    <property type="match status" value="1"/>
</dbReference>
<feature type="compositionally biased region" description="Polar residues" evidence="5">
    <location>
        <begin position="29"/>
        <end position="49"/>
    </location>
</feature>
<comment type="subcellular location">
    <subcellularLocation>
        <location evidence="1">Nucleus</location>
    </subcellularLocation>
</comment>
<keyword evidence="9" id="KW-1185">Reference proteome</keyword>
<dbReference type="InterPro" id="IPR027417">
    <property type="entry name" value="P-loop_NTPase"/>
</dbReference>
<dbReference type="EMBL" id="LRGB01002190">
    <property type="protein sequence ID" value="KZS08474.1"/>
    <property type="molecule type" value="Genomic_DNA"/>
</dbReference>
<feature type="region of interest" description="Disordered" evidence="5">
    <location>
        <begin position="364"/>
        <end position="531"/>
    </location>
</feature>
<feature type="region of interest" description="Disordered" evidence="5">
    <location>
        <begin position="22"/>
        <end position="51"/>
    </location>
</feature>
<evidence type="ECO:0000313" key="9">
    <source>
        <dbReference type="Proteomes" id="UP000076858"/>
    </source>
</evidence>
<feature type="compositionally biased region" description="Basic and acidic residues" evidence="5">
    <location>
        <begin position="979"/>
        <end position="989"/>
    </location>
</feature>
<feature type="compositionally biased region" description="Gly residues" evidence="5">
    <location>
        <begin position="997"/>
        <end position="1013"/>
    </location>
</feature>
<dbReference type="Pfam" id="PF02037">
    <property type="entry name" value="SAP"/>
    <property type="match status" value="1"/>
</dbReference>
<dbReference type="GO" id="GO:0003723">
    <property type="term" value="F:RNA binding"/>
    <property type="evidence" value="ECO:0007669"/>
    <property type="project" value="TreeGrafter"/>
</dbReference>
<feature type="compositionally biased region" description="Basic and acidic residues" evidence="5">
    <location>
        <begin position="445"/>
        <end position="458"/>
    </location>
</feature>
<dbReference type="Pfam" id="PF13671">
    <property type="entry name" value="AAA_33"/>
    <property type="match status" value="1"/>
</dbReference>
<feature type="compositionally biased region" description="Low complexity" evidence="5">
    <location>
        <begin position="968"/>
        <end position="978"/>
    </location>
</feature>
<keyword evidence="4" id="KW-0539">Nucleus</keyword>
<feature type="compositionally biased region" description="Pro residues" evidence="5">
    <location>
        <begin position="1031"/>
        <end position="1040"/>
    </location>
</feature>
<reference evidence="8 9" key="1">
    <citation type="submission" date="2016-03" db="EMBL/GenBank/DDBJ databases">
        <title>EvidentialGene: Evidence-directed Construction of Genes on Genomes.</title>
        <authorList>
            <person name="Gilbert D.G."/>
            <person name="Choi J.-H."/>
            <person name="Mockaitis K."/>
            <person name="Colbourne J."/>
            <person name="Pfrender M."/>
        </authorList>
    </citation>
    <scope>NUCLEOTIDE SEQUENCE [LARGE SCALE GENOMIC DNA]</scope>
    <source>
        <strain evidence="8 9">Xinb3</strain>
        <tissue evidence="8">Complete organism</tissue>
    </source>
</reference>
<dbReference type="GO" id="GO:0005634">
    <property type="term" value="C:nucleus"/>
    <property type="evidence" value="ECO:0007669"/>
    <property type="project" value="UniProtKB-SubCell"/>
</dbReference>
<evidence type="ECO:0000259" key="6">
    <source>
        <dbReference type="PROSITE" id="PS50188"/>
    </source>
</evidence>
<evidence type="ECO:0000256" key="5">
    <source>
        <dbReference type="SAM" id="MobiDB-lite"/>
    </source>
</evidence>
<dbReference type="InterPro" id="IPR003877">
    <property type="entry name" value="SPRY_dom"/>
</dbReference>
<dbReference type="PROSITE" id="PS50800">
    <property type="entry name" value="SAP"/>
    <property type="match status" value="1"/>
</dbReference>
<feature type="compositionally biased region" description="Basic and acidic residues" evidence="5">
    <location>
        <begin position="423"/>
        <end position="432"/>
    </location>
</feature>
<feature type="region of interest" description="Disordered" evidence="5">
    <location>
        <begin position="926"/>
        <end position="1279"/>
    </location>
</feature>
<accession>A0A162D8T3</accession>
<dbReference type="InterPro" id="IPR035778">
    <property type="entry name" value="SPRY_hnRNP_U"/>
</dbReference>
<dbReference type="InterPro" id="IPR001870">
    <property type="entry name" value="B30.2/SPRY"/>
</dbReference>
<dbReference type="SUPFAM" id="SSF49899">
    <property type="entry name" value="Concanavalin A-like lectins/glucanases"/>
    <property type="match status" value="1"/>
</dbReference>
<dbReference type="STRING" id="35525.A0A162D8T3"/>
<dbReference type="OrthoDB" id="445357at2759"/>
<dbReference type="GO" id="GO:0000380">
    <property type="term" value="P:alternative mRNA splicing, via spliceosome"/>
    <property type="evidence" value="ECO:0007669"/>
    <property type="project" value="TreeGrafter"/>
</dbReference>
<feature type="compositionally biased region" description="Polar residues" evidence="5">
    <location>
        <begin position="385"/>
        <end position="418"/>
    </location>
</feature>
<evidence type="ECO:0000256" key="4">
    <source>
        <dbReference type="ARBA" id="ARBA00023242"/>
    </source>
</evidence>
<dbReference type="InterPro" id="IPR003034">
    <property type="entry name" value="SAP_dom"/>
</dbReference>
<feature type="compositionally biased region" description="Gly residues" evidence="5">
    <location>
        <begin position="1059"/>
        <end position="1070"/>
    </location>
</feature>
<dbReference type="SMART" id="SM00449">
    <property type="entry name" value="SPRY"/>
    <property type="match status" value="1"/>
</dbReference>
<dbReference type="SMART" id="SM00513">
    <property type="entry name" value="SAP"/>
    <property type="match status" value="1"/>
</dbReference>
<dbReference type="AlphaFoldDB" id="A0A162D8T3"/>
<feature type="compositionally biased region" description="Low complexity" evidence="5">
    <location>
        <begin position="364"/>
        <end position="380"/>
    </location>
</feature>
<evidence type="ECO:0000256" key="2">
    <source>
        <dbReference type="ARBA" id="ARBA00022481"/>
    </source>
</evidence>
<dbReference type="Proteomes" id="UP000076858">
    <property type="component" value="Unassembled WGS sequence"/>
</dbReference>
<dbReference type="Gene3D" id="3.40.50.300">
    <property type="entry name" value="P-loop containing nucleotide triphosphate hydrolases"/>
    <property type="match status" value="1"/>
</dbReference>
<proteinExistence type="predicted"/>
<evidence type="ECO:0000256" key="1">
    <source>
        <dbReference type="ARBA" id="ARBA00004123"/>
    </source>
</evidence>
<feature type="compositionally biased region" description="Basic and acidic residues" evidence="5">
    <location>
        <begin position="946"/>
        <end position="967"/>
    </location>
</feature>
<feature type="domain" description="B30.2/SPRY" evidence="6">
    <location>
        <begin position="516"/>
        <end position="715"/>
    </location>
</feature>
<keyword evidence="2" id="KW-0488">Methylation</keyword>
<dbReference type="InterPro" id="IPR036361">
    <property type="entry name" value="SAP_dom_sf"/>
</dbReference>
<feature type="compositionally biased region" description="Low complexity" evidence="5">
    <location>
        <begin position="1235"/>
        <end position="1271"/>
    </location>
</feature>
<feature type="domain" description="SAP" evidence="7">
    <location>
        <begin position="165"/>
        <end position="199"/>
    </location>
</feature>
<comment type="caution">
    <text evidence="8">The sequence shown here is derived from an EMBL/GenBank/DDBJ whole genome shotgun (WGS) entry which is preliminary data.</text>
</comment>
<evidence type="ECO:0000313" key="8">
    <source>
        <dbReference type="EMBL" id="KZS08474.1"/>
    </source>
</evidence>
<feature type="compositionally biased region" description="Basic and acidic residues" evidence="5">
    <location>
        <begin position="1071"/>
        <end position="1089"/>
    </location>
</feature>
<feature type="compositionally biased region" description="Basic and acidic residues" evidence="5">
    <location>
        <begin position="488"/>
        <end position="510"/>
    </location>
</feature>
<gene>
    <name evidence="8" type="ORF">APZ42_027116</name>
</gene>
<name>A0A162D8T3_9CRUS</name>
<dbReference type="Pfam" id="PF00622">
    <property type="entry name" value="SPRY"/>
    <property type="match status" value="1"/>
</dbReference>
<dbReference type="PANTHER" id="PTHR12381:SF56">
    <property type="entry name" value="B30.2_SPRY DOMAIN-CONTAINING PROTEIN-RELATED"/>
    <property type="match status" value="1"/>
</dbReference>
<dbReference type="InterPro" id="IPR043136">
    <property type="entry name" value="B30.2/SPRY_sf"/>
</dbReference>
<evidence type="ECO:0000259" key="7">
    <source>
        <dbReference type="PROSITE" id="PS50800"/>
    </source>
</evidence>
<dbReference type="Gene3D" id="2.60.120.920">
    <property type="match status" value="1"/>
</dbReference>
<dbReference type="GO" id="GO:1990904">
    <property type="term" value="C:ribonucleoprotein complex"/>
    <property type="evidence" value="ECO:0007669"/>
    <property type="project" value="UniProtKB-KW"/>
</dbReference>
<keyword evidence="3" id="KW-0597">Phosphoprotein</keyword>
<dbReference type="Gene3D" id="1.10.720.30">
    <property type="entry name" value="SAP domain"/>
    <property type="match status" value="1"/>
</dbReference>
<keyword evidence="8" id="KW-0687">Ribonucleoprotein</keyword>
<dbReference type="CDD" id="cd12884">
    <property type="entry name" value="SPRY_hnRNP"/>
    <property type="match status" value="1"/>
</dbReference>
<dbReference type="SUPFAM" id="SSF52540">
    <property type="entry name" value="P-loop containing nucleoside triphosphate hydrolases"/>
    <property type="match status" value="1"/>
</dbReference>
<organism evidence="8 9">
    <name type="scientific">Daphnia magna</name>
    <dbReference type="NCBI Taxonomy" id="35525"/>
    <lineage>
        <taxon>Eukaryota</taxon>
        <taxon>Metazoa</taxon>
        <taxon>Ecdysozoa</taxon>
        <taxon>Arthropoda</taxon>
        <taxon>Crustacea</taxon>
        <taxon>Branchiopoda</taxon>
        <taxon>Diplostraca</taxon>
        <taxon>Cladocera</taxon>
        <taxon>Anomopoda</taxon>
        <taxon>Daphniidae</taxon>
        <taxon>Daphnia</taxon>
    </lineage>
</organism>
<evidence type="ECO:0000256" key="3">
    <source>
        <dbReference type="ARBA" id="ARBA00022553"/>
    </source>
</evidence>
<feature type="compositionally biased region" description="Low complexity" evidence="5">
    <location>
        <begin position="1107"/>
        <end position="1155"/>
    </location>
</feature>
<dbReference type="InterPro" id="IPR013320">
    <property type="entry name" value="ConA-like_dom_sf"/>
</dbReference>
<sequence>MAFMIPVVRNDWDVWMRSRKLHPPDKISRNGQTTESRTGDPSLSTTPDRSGSIVVENVHRKRSLAIEIRNQQHLRISGGSLPSNFQSAHVGLPVSRSSLRHGRPLTSRFRSMHSSYRIGNNHAFESDSPNSPIKPENAGTASLSNCFESHPYFNCQSAKMPLKDLDKLTVVKLRAELIARGLDSKGNKPFLVERLRFALDEEEKHGVPRPAIKMFTSENELGDASMDQEPEMDDEVLDDAEADENEDVSSNPNQVGNGSNGTTEVSDNALNNGTHISCTDKPFKTEESLTEAIAEPTSIEASKQISADTPPLTEAAVKEGNAEEADNSTNSALNDSVMAVYGGKNETFMENSTLEQSVDMTVDQTNDNVTNNLTSNSSNLDGKDTSSTPKDTTESSSVDTEKASVSINQTDASAQNETVLVDSEEKEKEKGSDVTSQAEITDAVVKAEEPNADEKDADTAPSQVEAKEEEKMEASSAVETEATQESESPSKEGTIEDKSDRGSKRQRDRSSSPANVNKVAEGPPPEDEPEWDGSLVVLDWYNSDLNLTISKTDFVSGTPLTEAGFAYMWAGARATYGFLTGKICYEVKVVENLAVSHLEESEPNHHVVRVGWSVDSTTYQLGEDPFSYGYGGTAKISQNCEFKDYGVPFQLNDVVGVYLDASEEKETVEISFCVNGAAQGVAFTLTKEELNGRALFPHILTKNCRFEVNFGQKEEPWFPPMEGYEWASKIPVESRVRGALTPATRADCQMIMMCGLPGAGKTTWANKFSVENPDRKFNILGTNAFLDKMKVNGLPRRKNYSGRWEVLIEKCTRCLNILLEIAAKRRRNYILDQTNVYPTAQKRKMSYFSGFKRKAVVIVPTEEEAKVRVEKRIQEEGKDVPDSAVMEMKANFKIPSVDDTFSEVEFPELALEEALKVIEKYSTEAKAAGYGQPSPKRQRQNQGNRNKNDRNDRRSNHSGRDRNRDSRGSNSHRSSSSRSYRDSRDDRHRPPPPSHWRGGGGGGGGPGRGGGWSNRGPPPPLPRNGPYSPRRGPPLPPLPPVNRGGWNAPIPERPYPGARSGGGSGGGGSRGYDDRRNDRPSYSAPRREGPSPWMNSPSMAGAAPQRSSWGHSHSGWNSNSGGGNSSSSSYGQPQQASYASSAYGGSALYGSAGASRATPSGGYGTPSGITARPASGNYGSSSATARPVSTPYGGAGITGLARPASYGSNGQARPTSYGPPSLPGSRPASYGSGSGSARPTSSYSSASINQWSQQQQQQPQQTGYQYPYNPNHSTYSGGK</sequence>